<name>A0A1N6XI08_9GAMM</name>
<reference evidence="2" key="1">
    <citation type="submission" date="2017-01" db="EMBL/GenBank/DDBJ databases">
        <authorList>
            <person name="Varghese N."/>
            <person name="Submissions S."/>
        </authorList>
    </citation>
    <scope>NUCLEOTIDE SEQUENCE [LARGE SCALE GENOMIC DNA]</scope>
    <source>
        <strain evidence="2">DSM 7027</strain>
    </source>
</reference>
<evidence type="ECO:0000313" key="2">
    <source>
        <dbReference type="Proteomes" id="UP000186895"/>
    </source>
</evidence>
<dbReference type="EMBL" id="FTMN01000014">
    <property type="protein sequence ID" value="SIR02002.1"/>
    <property type="molecule type" value="Genomic_DNA"/>
</dbReference>
<evidence type="ECO:0000313" key="1">
    <source>
        <dbReference type="EMBL" id="SIR02002.1"/>
    </source>
</evidence>
<proteinExistence type="predicted"/>
<dbReference type="AlphaFoldDB" id="A0A1N6XI08"/>
<sequence length="73" mass="7835">MLIYSLGWISSDLQTRPWSITLLITRNGTSAKPDLTPVNKSGALQALSKSGALQGGKGVVHIRQAVALKEWCT</sequence>
<keyword evidence="2" id="KW-1185">Reference proteome</keyword>
<organism evidence="1 2">
    <name type="scientific">Marinobacterium stanieri</name>
    <dbReference type="NCBI Taxonomy" id="49186"/>
    <lineage>
        <taxon>Bacteria</taxon>
        <taxon>Pseudomonadati</taxon>
        <taxon>Pseudomonadota</taxon>
        <taxon>Gammaproteobacteria</taxon>
        <taxon>Oceanospirillales</taxon>
        <taxon>Oceanospirillaceae</taxon>
        <taxon>Marinobacterium</taxon>
    </lineage>
</organism>
<gene>
    <name evidence="1" type="ORF">SAMN05421647_11440</name>
</gene>
<accession>A0A1N6XI08</accession>
<dbReference type="Proteomes" id="UP000186895">
    <property type="component" value="Unassembled WGS sequence"/>
</dbReference>
<protein>
    <submittedName>
        <fullName evidence="1">Uncharacterized protein</fullName>
    </submittedName>
</protein>